<reference evidence="2 3" key="1">
    <citation type="submission" date="2024-10" db="EMBL/GenBank/DDBJ databases">
        <title>Updated reference genomes for cyclostephanoid diatoms.</title>
        <authorList>
            <person name="Roberts W.R."/>
            <person name="Alverson A.J."/>
        </authorList>
    </citation>
    <scope>NUCLEOTIDE SEQUENCE [LARGE SCALE GENOMIC DNA]</scope>
    <source>
        <strain evidence="2 3">AJA010-31</strain>
    </source>
</reference>
<feature type="transmembrane region" description="Helical" evidence="1">
    <location>
        <begin position="302"/>
        <end position="320"/>
    </location>
</feature>
<feature type="transmembrane region" description="Helical" evidence="1">
    <location>
        <begin position="204"/>
        <end position="226"/>
    </location>
</feature>
<proteinExistence type="predicted"/>
<keyword evidence="1" id="KW-1133">Transmembrane helix</keyword>
<feature type="transmembrane region" description="Helical" evidence="1">
    <location>
        <begin position="752"/>
        <end position="770"/>
    </location>
</feature>
<feature type="transmembrane region" description="Helical" evidence="1">
    <location>
        <begin position="861"/>
        <end position="882"/>
    </location>
</feature>
<keyword evidence="1" id="KW-0472">Membrane</keyword>
<comment type="caution">
    <text evidence="2">The sequence shown here is derived from an EMBL/GenBank/DDBJ whole genome shotgun (WGS) entry which is preliminary data.</text>
</comment>
<organism evidence="2 3">
    <name type="scientific">Cyclotella atomus</name>
    <dbReference type="NCBI Taxonomy" id="382360"/>
    <lineage>
        <taxon>Eukaryota</taxon>
        <taxon>Sar</taxon>
        <taxon>Stramenopiles</taxon>
        <taxon>Ochrophyta</taxon>
        <taxon>Bacillariophyta</taxon>
        <taxon>Coscinodiscophyceae</taxon>
        <taxon>Thalassiosirophycidae</taxon>
        <taxon>Stephanodiscales</taxon>
        <taxon>Stephanodiscaceae</taxon>
        <taxon>Cyclotella</taxon>
    </lineage>
</organism>
<keyword evidence="3" id="KW-1185">Reference proteome</keyword>
<protein>
    <recommendedName>
        <fullName evidence="4">CSC1/OSCA1-like cytosolic domain-containing protein</fullName>
    </recommendedName>
</protein>
<dbReference type="Proteomes" id="UP001530400">
    <property type="component" value="Unassembled WGS sequence"/>
</dbReference>
<keyword evidence="1" id="KW-0812">Transmembrane</keyword>
<name>A0ABD3MQV8_9STRA</name>
<feature type="transmembrane region" description="Helical" evidence="1">
    <location>
        <begin position="708"/>
        <end position="731"/>
    </location>
</feature>
<evidence type="ECO:0000313" key="2">
    <source>
        <dbReference type="EMBL" id="KAL3765293.1"/>
    </source>
</evidence>
<feature type="transmembrane region" description="Helical" evidence="1">
    <location>
        <begin position="607"/>
        <end position="625"/>
    </location>
</feature>
<evidence type="ECO:0000313" key="3">
    <source>
        <dbReference type="Proteomes" id="UP001530400"/>
    </source>
</evidence>
<gene>
    <name evidence="2" type="ORF">ACHAWO_000958</name>
</gene>
<dbReference type="PANTHER" id="PTHR13018:SF5">
    <property type="entry name" value="RE44586P"/>
    <property type="match status" value="1"/>
</dbReference>
<sequence>MTMESPTSNDIAKLDSVTSVTSFGSRVSRRDMTKHEIDFLNDDPSTMTYARRAALYLMRRYSWYNPQLVEQQQLFAENETIATSPHYIEMDEMSSDGSFNKSMLQSPIRQERPSLEKAWAYFERVTLPRYLDHKSAGVSCETFDRVSSSPREECATTSNYCLNYNNSQEQIMDLAEPGEDSYPTKLYSPFWTPMNQMGDFGLGVGLYFSALRSIMILTFIAGIINIPNMMYFASERYSQGQEGVHLLIKGSAVCTVKEYVPCPTCKLEDFADALHRIATAQSVYSDGDLIFVMKNWCDGAKLPLAFVNYATLLCIMYGLWRISRHSKAQEVKFDEDEQTAQDYSIVIKNPPPDATNPDEWKTFFEKSFGSDVHVTCCTVARDNYQLVQALVARREILQKLNWKLPAGYRLDIGSLAINSHDIRERRGLFDKLKSFVVPDVPELFKELLKINDEVKRLSMMDFSATRVFITFETERAQRTVLQHLSVGSRSVMKYSKLNITNPAHIFRSNRVLHVKEAPEPSTIRWHDLSDRPWERSIRFLLTSYAWLCALILVIMFIRLCHMRSAKFAAYAIAFCNGVFPEFARLLVNFESHPSEERLQTSLYVKIAAFRFINTAIIVNLVTPFASTLGSGTDDLVDGVKDIFVAEIVTSSLIKFIDPVGLFKRHYLAPRAKSQEEMNSYMRGEVWYLAERFTNMSKLFFLTVWYSSIYPFGFFMCAVALLINIFADRFSLMRTWGRAPSLGPSISHFSRRYFFGVAVSAMAIASSYSWAGFPYDNLCLNNVDEIDDDGNGLDYYIGNWNINSVDGSRYASVTVSEGDPSYKYCKQSLYWYGKGFNFPAIPYWQTEGEEWMTEEQELLTRIFGWSSFVLVIVTLSWILIISVRTMLFRSNYETCGDDQGISFSDVPAISSYIPEVRSDLFSYPLLAVDTDDVDEELYEWKDPERPYSYYDLSRDAQTVLNGVKSKDEIKSLFSSVAYWKANETSSMTTEH</sequence>
<dbReference type="AlphaFoldDB" id="A0ABD3MQV8"/>
<dbReference type="EMBL" id="JALLPJ020001404">
    <property type="protein sequence ID" value="KAL3765293.1"/>
    <property type="molecule type" value="Genomic_DNA"/>
</dbReference>
<dbReference type="PANTHER" id="PTHR13018">
    <property type="entry name" value="PROBABLE MEMBRANE PROTEIN DUF221-RELATED"/>
    <property type="match status" value="1"/>
</dbReference>
<evidence type="ECO:0000256" key="1">
    <source>
        <dbReference type="SAM" id="Phobius"/>
    </source>
</evidence>
<accession>A0ABD3MQV8</accession>
<evidence type="ECO:0008006" key="4">
    <source>
        <dbReference type="Google" id="ProtNLM"/>
    </source>
</evidence>
<feature type="transmembrane region" description="Helical" evidence="1">
    <location>
        <begin position="539"/>
        <end position="561"/>
    </location>
</feature>
<dbReference type="InterPro" id="IPR045122">
    <property type="entry name" value="Csc1-like"/>
</dbReference>